<evidence type="ECO:0000256" key="1">
    <source>
        <dbReference type="SAM" id="MobiDB-lite"/>
    </source>
</evidence>
<dbReference type="InterPro" id="IPR036873">
    <property type="entry name" value="Rhodanese-like_dom_sf"/>
</dbReference>
<dbReference type="GO" id="GO:0009704">
    <property type="term" value="P:de-etiolation"/>
    <property type="evidence" value="ECO:0007669"/>
    <property type="project" value="InterPro"/>
</dbReference>
<feature type="domain" description="Rhodanese" evidence="2">
    <location>
        <begin position="415"/>
        <end position="533"/>
    </location>
</feature>
<dbReference type="InterPro" id="IPR044690">
    <property type="entry name" value="CAS_plant"/>
</dbReference>
<dbReference type="CDD" id="cd00158">
    <property type="entry name" value="RHOD"/>
    <property type="match status" value="1"/>
</dbReference>
<reference evidence="3 4" key="1">
    <citation type="submission" date="2022-12" db="EMBL/GenBank/DDBJ databases">
        <title>Chromosome-scale assembly of the Ensete ventricosum genome.</title>
        <authorList>
            <person name="Dussert Y."/>
            <person name="Stocks J."/>
            <person name="Wendawek A."/>
            <person name="Woldeyes F."/>
            <person name="Nichols R.A."/>
            <person name="Borrell J.S."/>
        </authorList>
    </citation>
    <scope>NUCLEOTIDE SEQUENCE [LARGE SCALE GENOMIC DNA]</scope>
    <source>
        <strain evidence="4">cv. Maze</strain>
        <tissue evidence="3">Seeds</tissue>
    </source>
</reference>
<accession>A0AAV8PH42</accession>
<feature type="region of interest" description="Disordered" evidence="1">
    <location>
        <begin position="651"/>
        <end position="688"/>
    </location>
</feature>
<dbReference type="GO" id="GO:0090333">
    <property type="term" value="P:regulation of stomatal closure"/>
    <property type="evidence" value="ECO:0007669"/>
    <property type="project" value="InterPro"/>
</dbReference>
<dbReference type="InterPro" id="IPR001763">
    <property type="entry name" value="Rhodanese-like_dom"/>
</dbReference>
<feature type="compositionally biased region" description="Polar residues" evidence="1">
    <location>
        <begin position="676"/>
        <end position="688"/>
    </location>
</feature>
<dbReference type="SMART" id="SM00450">
    <property type="entry name" value="RHOD"/>
    <property type="match status" value="1"/>
</dbReference>
<dbReference type="PROSITE" id="PS50206">
    <property type="entry name" value="RHODANESE_3"/>
    <property type="match status" value="1"/>
</dbReference>
<dbReference type="Pfam" id="PF00581">
    <property type="entry name" value="Rhodanese"/>
    <property type="match status" value="1"/>
</dbReference>
<comment type="caution">
    <text evidence="3">The sequence shown here is derived from an EMBL/GenBank/DDBJ whole genome shotgun (WGS) entry which is preliminary data.</text>
</comment>
<gene>
    <name evidence="3" type="ORF">OPV22_012470</name>
</gene>
<dbReference type="PANTHER" id="PTHR34209:SF3">
    <property type="entry name" value="RHODANESE_CELL CYCLE CONTROL PHOSPHATASE SUPERFAMILY PROTEIN"/>
    <property type="match status" value="1"/>
</dbReference>
<keyword evidence="4" id="KW-1185">Reference proteome</keyword>
<proteinExistence type="predicted"/>
<evidence type="ECO:0000313" key="4">
    <source>
        <dbReference type="Proteomes" id="UP001222027"/>
    </source>
</evidence>
<dbReference type="Proteomes" id="UP001222027">
    <property type="component" value="Unassembled WGS sequence"/>
</dbReference>
<evidence type="ECO:0000259" key="2">
    <source>
        <dbReference type="PROSITE" id="PS50206"/>
    </source>
</evidence>
<dbReference type="SUPFAM" id="SSF52821">
    <property type="entry name" value="Rhodanese/Cell cycle control phosphatase"/>
    <property type="match status" value="1"/>
</dbReference>
<organism evidence="3 4">
    <name type="scientific">Ensete ventricosum</name>
    <name type="common">Abyssinian banana</name>
    <name type="synonym">Musa ensete</name>
    <dbReference type="NCBI Taxonomy" id="4639"/>
    <lineage>
        <taxon>Eukaryota</taxon>
        <taxon>Viridiplantae</taxon>
        <taxon>Streptophyta</taxon>
        <taxon>Embryophyta</taxon>
        <taxon>Tracheophyta</taxon>
        <taxon>Spermatophyta</taxon>
        <taxon>Magnoliopsida</taxon>
        <taxon>Liliopsida</taxon>
        <taxon>Zingiberales</taxon>
        <taxon>Musaceae</taxon>
        <taxon>Ensete</taxon>
    </lineage>
</organism>
<dbReference type="AlphaFoldDB" id="A0AAV8PH42"/>
<evidence type="ECO:0000313" key="3">
    <source>
        <dbReference type="EMBL" id="KAJ8490749.1"/>
    </source>
</evidence>
<dbReference type="GO" id="GO:0071277">
    <property type="term" value="P:cellular response to calcium ion"/>
    <property type="evidence" value="ECO:0007669"/>
    <property type="project" value="InterPro"/>
</dbReference>
<feature type="compositionally biased region" description="Basic and acidic residues" evidence="1">
    <location>
        <begin position="651"/>
        <end position="662"/>
    </location>
</feature>
<dbReference type="PANTHER" id="PTHR34209">
    <property type="entry name" value="RHODANESE/CELL CYCLE CONTROL PHOSPHATASE SUPERFAMILY PROTEIN"/>
    <property type="match status" value="1"/>
</dbReference>
<name>A0AAV8PH42_ENSVE</name>
<dbReference type="Gene3D" id="3.40.250.10">
    <property type="entry name" value="Rhodanese-like domain"/>
    <property type="match status" value="1"/>
</dbReference>
<protein>
    <recommendedName>
        <fullName evidence="2">Rhodanese domain-containing protein</fullName>
    </recommendedName>
</protein>
<dbReference type="EMBL" id="JAQQAF010000004">
    <property type="protein sequence ID" value="KAJ8490749.1"/>
    <property type="molecule type" value="Genomic_DNA"/>
</dbReference>
<sequence length="688" mass="75290">MPPGRINFHLVNTLLYKDQDLCSPGVRTRRDKRKGRRRVSVMMSICSAAATCSSHHAQASLHAGAKAFYPLRKVIDDRHIFKDDLLFYIRDGTYVNDKSLKAHATKYMHSLVVERPQGSGTLDSFILTPYRNESDDIVHGFPNEYLDNLPDGSCYSESEIYGLYPVADHIPEPETLPSELGRGIAASTPMPLSDTSDVTNNGFSDLKENVENFVTGINQSVDASVGRAEEAVQSTYNTLKMSFTDAIESFTKPIDSVFSTSLSSVYNSKEQAGGKLTGFSSMFKEYVHGAGGLAIDTLRRAIVTLEDSLGNAASFLVYSYGSAKSLLPPNIKESLAFSEEKAIQIIEPVGAAFQKVYVIIEGFEKILGLDPTDPIVQFVLFLGSSAAIGTSYWFSKYGGYSGDLTPETTFMLLKDERDAVLIDVRPEDLRERDGVPDLRRGARSKYASVVLPEIDGSVRKLLKGGREVDYSLIAAVICSLKIIKNESKVIVMDANGGHSKAIARSLKKLGVKNPYLVQGGFQSWVKNGLRIKELKPETTLTLLNEEAEAIIEDIKPTPTLVIGYVVGISAAIYALLDWEKTLQVIGIIGLGQSLYRRVASYEDSEDLKKDVGLLLSPVQLGAQAFSWAATRLEPNKFGLPTSPSSTAVRDRVVQAAAKHESQPSDTSEQKGLPQESVIQTNENQVSEA</sequence>